<sequence length="367" mass="42364">MTSVNKHEKGDEIFQMNNREFENPSELNGKIDMIKSVANDKDGLRYNLEMITTWVDDDKIVHGEVATVINDEEMIYEIATPMTANNGKSVIKWTNYGLLSRFKYDIKRGWHQPEAQKSCDMNPVSKLDVLDRIGKRGFYERIYFDHVIGIDGLEHAIFRNQIDMRKGYSNNASNCDHEFADDGKVDGMIDDEHQNDEAIVLMEAPLEQNTTSTRHIGNSRDNGVKTLALYQGDDGIESKDSNTFDKFEYEEDNEAEEVEDHFINWSLMVEENPALYLINIKKVLVKDDDEQQQAQEFLLVRKDMFARGLDELGDNELKKKRLIHEANSPWASHYYCAKKEWKATLLCGLQEVKLGNEKRFVPATPHK</sequence>
<reference evidence="1 2" key="1">
    <citation type="submission" date="2018-06" db="EMBL/GenBank/DDBJ databases">
        <title>Comparative genomics reveals the genomic features of Rhizophagus irregularis, R. cerebriforme, R. diaphanum and Gigaspora rosea, and their symbiotic lifestyle signature.</title>
        <authorList>
            <person name="Morin E."/>
            <person name="San Clemente H."/>
            <person name="Chen E.C.H."/>
            <person name="De La Providencia I."/>
            <person name="Hainaut M."/>
            <person name="Kuo A."/>
            <person name="Kohler A."/>
            <person name="Murat C."/>
            <person name="Tang N."/>
            <person name="Roy S."/>
            <person name="Loubradou J."/>
            <person name="Henrissat B."/>
            <person name="Grigoriev I.V."/>
            <person name="Corradi N."/>
            <person name="Roux C."/>
            <person name="Martin F.M."/>
        </authorList>
    </citation>
    <scope>NUCLEOTIDE SEQUENCE [LARGE SCALE GENOMIC DNA]</scope>
    <source>
        <strain evidence="1 2">DAOM 194757</strain>
    </source>
</reference>
<keyword evidence="2" id="KW-1185">Reference proteome</keyword>
<organism evidence="1 2">
    <name type="scientific">Gigaspora rosea</name>
    <dbReference type="NCBI Taxonomy" id="44941"/>
    <lineage>
        <taxon>Eukaryota</taxon>
        <taxon>Fungi</taxon>
        <taxon>Fungi incertae sedis</taxon>
        <taxon>Mucoromycota</taxon>
        <taxon>Glomeromycotina</taxon>
        <taxon>Glomeromycetes</taxon>
        <taxon>Diversisporales</taxon>
        <taxon>Gigasporaceae</taxon>
        <taxon>Gigaspora</taxon>
    </lineage>
</organism>
<dbReference type="EMBL" id="QKWP01002325">
    <property type="protein sequence ID" value="RIB03772.1"/>
    <property type="molecule type" value="Genomic_DNA"/>
</dbReference>
<dbReference type="Proteomes" id="UP000266673">
    <property type="component" value="Unassembled WGS sequence"/>
</dbReference>
<comment type="caution">
    <text evidence="1">The sequence shown here is derived from an EMBL/GenBank/DDBJ whole genome shotgun (WGS) entry which is preliminary data.</text>
</comment>
<dbReference type="AlphaFoldDB" id="A0A397U0J9"/>
<gene>
    <name evidence="1" type="ORF">C2G38_2224088</name>
</gene>
<name>A0A397U0J9_9GLOM</name>
<protein>
    <submittedName>
        <fullName evidence="1">Uncharacterized protein</fullName>
    </submittedName>
</protein>
<dbReference type="OrthoDB" id="10612505at2759"/>
<proteinExistence type="predicted"/>
<evidence type="ECO:0000313" key="1">
    <source>
        <dbReference type="EMBL" id="RIB03772.1"/>
    </source>
</evidence>
<evidence type="ECO:0000313" key="2">
    <source>
        <dbReference type="Proteomes" id="UP000266673"/>
    </source>
</evidence>
<accession>A0A397U0J9</accession>